<name>A0A9Q3CUD7_9BASI</name>
<proteinExistence type="predicted"/>
<evidence type="ECO:0000313" key="2">
    <source>
        <dbReference type="EMBL" id="MBW0488627.1"/>
    </source>
</evidence>
<dbReference type="Proteomes" id="UP000765509">
    <property type="component" value="Unassembled WGS sequence"/>
</dbReference>
<dbReference type="OrthoDB" id="3259620at2759"/>
<comment type="caution">
    <text evidence="2">The sequence shown here is derived from an EMBL/GenBank/DDBJ whole genome shotgun (WGS) entry which is preliminary data.</text>
</comment>
<sequence>MADAYLFIGKDVILFAWVDDIILIGKEANNILNKLEKDFRIKDLGLASHILGIKISQSDHMITLIQQYFIEELISQYGLEDSKLSMTPIQSNIKLETSTDEEHKEFKKPKINYRAAIGS</sequence>
<organism evidence="2 3">
    <name type="scientific">Austropuccinia psidii MF-1</name>
    <dbReference type="NCBI Taxonomy" id="1389203"/>
    <lineage>
        <taxon>Eukaryota</taxon>
        <taxon>Fungi</taxon>
        <taxon>Dikarya</taxon>
        <taxon>Basidiomycota</taxon>
        <taxon>Pucciniomycotina</taxon>
        <taxon>Pucciniomycetes</taxon>
        <taxon>Pucciniales</taxon>
        <taxon>Sphaerophragmiaceae</taxon>
        <taxon>Austropuccinia</taxon>
    </lineage>
</organism>
<gene>
    <name evidence="2" type="ORF">O181_028342</name>
</gene>
<evidence type="ECO:0000313" key="3">
    <source>
        <dbReference type="Proteomes" id="UP000765509"/>
    </source>
</evidence>
<dbReference type="Pfam" id="PF07727">
    <property type="entry name" value="RVT_2"/>
    <property type="match status" value="1"/>
</dbReference>
<dbReference type="EMBL" id="AVOT02009697">
    <property type="protein sequence ID" value="MBW0488627.1"/>
    <property type="molecule type" value="Genomic_DNA"/>
</dbReference>
<dbReference type="InterPro" id="IPR013103">
    <property type="entry name" value="RVT_2"/>
</dbReference>
<reference evidence="2" key="1">
    <citation type="submission" date="2021-03" db="EMBL/GenBank/DDBJ databases">
        <title>Draft genome sequence of rust myrtle Austropuccinia psidii MF-1, a brazilian biotype.</title>
        <authorList>
            <person name="Quecine M.C."/>
            <person name="Pachon D.M.R."/>
            <person name="Bonatelli M.L."/>
            <person name="Correr F.H."/>
            <person name="Franceschini L.M."/>
            <person name="Leite T.F."/>
            <person name="Margarido G.R.A."/>
            <person name="Almeida C.A."/>
            <person name="Ferrarezi J.A."/>
            <person name="Labate C.A."/>
        </authorList>
    </citation>
    <scope>NUCLEOTIDE SEQUENCE</scope>
    <source>
        <strain evidence="2">MF-1</strain>
    </source>
</reference>
<feature type="domain" description="Reverse transcriptase Ty1/copia-type" evidence="1">
    <location>
        <begin position="11"/>
        <end position="90"/>
    </location>
</feature>
<keyword evidence="3" id="KW-1185">Reference proteome</keyword>
<accession>A0A9Q3CUD7</accession>
<evidence type="ECO:0000259" key="1">
    <source>
        <dbReference type="Pfam" id="PF07727"/>
    </source>
</evidence>
<dbReference type="AlphaFoldDB" id="A0A9Q3CUD7"/>
<protein>
    <recommendedName>
        <fullName evidence="1">Reverse transcriptase Ty1/copia-type domain-containing protein</fullName>
    </recommendedName>
</protein>